<feature type="domain" description="DUF4422" evidence="1">
    <location>
        <begin position="7"/>
        <end position="238"/>
    </location>
</feature>
<proteinExistence type="predicted"/>
<dbReference type="Gene3D" id="3.90.550.10">
    <property type="entry name" value="Spore Coat Polysaccharide Biosynthesis Protein SpsA, Chain A"/>
    <property type="match status" value="1"/>
</dbReference>
<accession>A0A9D2D6T6</accession>
<dbReference type="Proteomes" id="UP000824025">
    <property type="component" value="Unassembled WGS sequence"/>
</dbReference>
<dbReference type="EMBL" id="DXCF01000019">
    <property type="protein sequence ID" value="HIZ09569.1"/>
    <property type="molecule type" value="Genomic_DNA"/>
</dbReference>
<dbReference type="InterPro" id="IPR029044">
    <property type="entry name" value="Nucleotide-diphossugar_trans"/>
</dbReference>
<name>A0A9D2D6T6_9FIRM</name>
<dbReference type="SUPFAM" id="SSF53448">
    <property type="entry name" value="Nucleotide-diphospho-sugar transferases"/>
    <property type="match status" value="1"/>
</dbReference>
<dbReference type="AlphaFoldDB" id="A0A9D2D6T6"/>
<gene>
    <name evidence="2" type="ORF">H9726_03680</name>
</gene>
<sequence>MEDKKIKIYISCHKPCAQVKNDIFTPVMQRDVVEFLRKGTDEDRFMAERANEYCELLTQYWAWKYEDADYYGFGHYRRYFEFNDSVKSNAYCMVKRDYLDGAAVRELGLSDESRIRAEAEKYDVITPVPFNYYVKSVYWQYKSSGTLHIEDLDTVLEIIREEFPQYLKAAKKYLFGHYMYACNMFVMKRELFLEYSEWLFSVLRKFYERRDMAALGYSNEAMRTPGHLGERLFGVFCAYLSERGGIRFGRRRTVQFENTEPEEEYYPAFGGKGTAVFMPVRAERVCLAAATLSSLAGAAEENYCDVIALCDGVKAEDKDKLRAVTAGKSNISLRFFDAARLLSGQGVASLKGDARTAYMQLSLADAFPHYDRALWLDDGCIVLADISPLYAADLGGALCGGVRDCARCGSVNGFSSRIRDYYPALGLTDPRAFVQAGVLAMDLAAMRAELPEELLCVPFFAGLRDARCDAVNRAWRDKIAYLPAEWNCVPEEEGSDGAAARAFAPKEIFLSAQAALRSPKLLHFCGSEQPWKDPASAHAPVFWAALRGTPFWEEALAANKKGKEKRGGNVVLRWISLKLFPYGSRRRSAVKRLFGKKK</sequence>
<comment type="caution">
    <text evidence="2">The sequence shown here is derived from an EMBL/GenBank/DDBJ whole genome shotgun (WGS) entry which is preliminary data.</text>
</comment>
<dbReference type="Pfam" id="PF14393">
    <property type="entry name" value="DUF4422"/>
    <property type="match status" value="1"/>
</dbReference>
<organism evidence="2 3">
    <name type="scientific">Candidatus Borkfalkia avicola</name>
    <dbReference type="NCBI Taxonomy" id="2838503"/>
    <lineage>
        <taxon>Bacteria</taxon>
        <taxon>Bacillati</taxon>
        <taxon>Bacillota</taxon>
        <taxon>Clostridia</taxon>
        <taxon>Christensenellales</taxon>
        <taxon>Christensenellaceae</taxon>
        <taxon>Candidatus Borkfalkia</taxon>
    </lineage>
</organism>
<dbReference type="InterPro" id="IPR025536">
    <property type="entry name" value="DUF4422"/>
</dbReference>
<dbReference type="GO" id="GO:0016757">
    <property type="term" value="F:glycosyltransferase activity"/>
    <property type="evidence" value="ECO:0007669"/>
    <property type="project" value="InterPro"/>
</dbReference>
<protein>
    <submittedName>
        <fullName evidence="2">DUF4422 domain-containing protein</fullName>
    </submittedName>
</protein>
<dbReference type="Pfam" id="PF01501">
    <property type="entry name" value="Glyco_transf_8"/>
    <property type="match status" value="1"/>
</dbReference>
<reference evidence="2" key="1">
    <citation type="journal article" date="2021" name="PeerJ">
        <title>Extensive microbial diversity within the chicken gut microbiome revealed by metagenomics and culture.</title>
        <authorList>
            <person name="Gilroy R."/>
            <person name="Ravi A."/>
            <person name="Getino M."/>
            <person name="Pursley I."/>
            <person name="Horton D.L."/>
            <person name="Alikhan N.F."/>
            <person name="Baker D."/>
            <person name="Gharbi K."/>
            <person name="Hall N."/>
            <person name="Watson M."/>
            <person name="Adriaenssens E.M."/>
            <person name="Foster-Nyarko E."/>
            <person name="Jarju S."/>
            <person name="Secka A."/>
            <person name="Antonio M."/>
            <person name="Oren A."/>
            <person name="Chaudhuri R.R."/>
            <person name="La Ragione R."/>
            <person name="Hildebrand F."/>
            <person name="Pallen M.J."/>
        </authorList>
    </citation>
    <scope>NUCLEOTIDE SEQUENCE</scope>
    <source>
        <strain evidence="2">CHK192-19661</strain>
    </source>
</reference>
<reference evidence="2" key="2">
    <citation type="submission" date="2021-04" db="EMBL/GenBank/DDBJ databases">
        <authorList>
            <person name="Gilroy R."/>
        </authorList>
    </citation>
    <scope>NUCLEOTIDE SEQUENCE</scope>
    <source>
        <strain evidence="2">CHK192-19661</strain>
    </source>
</reference>
<evidence type="ECO:0000259" key="1">
    <source>
        <dbReference type="Pfam" id="PF14393"/>
    </source>
</evidence>
<evidence type="ECO:0000313" key="2">
    <source>
        <dbReference type="EMBL" id="HIZ09569.1"/>
    </source>
</evidence>
<evidence type="ECO:0000313" key="3">
    <source>
        <dbReference type="Proteomes" id="UP000824025"/>
    </source>
</evidence>
<dbReference type="InterPro" id="IPR002495">
    <property type="entry name" value="Glyco_trans_8"/>
</dbReference>